<evidence type="ECO:0000313" key="5">
    <source>
        <dbReference type="EMBL" id="MCV9388621.1"/>
    </source>
</evidence>
<dbReference type="PIRSF" id="PIRSF016557">
    <property type="entry name" value="Caps_synth_CpsB"/>
    <property type="match status" value="1"/>
</dbReference>
<evidence type="ECO:0000256" key="2">
    <source>
        <dbReference type="ARBA" id="ARBA00013064"/>
    </source>
</evidence>
<reference evidence="5 6" key="1">
    <citation type="submission" date="2022-10" db="EMBL/GenBank/DDBJ databases">
        <title>Comparative genomics and taxonomic characterization of three novel marine species of genus Reichenbachiella exhibiting antioxidant and polysaccharide degradation activities.</title>
        <authorList>
            <person name="Muhammad N."/>
            <person name="Lee Y.-J."/>
            <person name="Ko J."/>
            <person name="Kim S.-G."/>
        </authorList>
    </citation>
    <scope>NUCLEOTIDE SEQUENCE [LARGE SCALE GENOMIC DNA]</scope>
    <source>
        <strain evidence="5 6">ABR2-5</strain>
    </source>
</reference>
<dbReference type="SUPFAM" id="SSF89550">
    <property type="entry name" value="PHP domain-like"/>
    <property type="match status" value="1"/>
</dbReference>
<evidence type="ECO:0000256" key="4">
    <source>
        <dbReference type="ARBA" id="ARBA00051722"/>
    </source>
</evidence>
<comment type="catalytic activity">
    <reaction evidence="4">
        <text>O-phospho-L-tyrosyl-[protein] + H2O = L-tyrosyl-[protein] + phosphate</text>
        <dbReference type="Rhea" id="RHEA:10684"/>
        <dbReference type="Rhea" id="RHEA-COMP:10136"/>
        <dbReference type="Rhea" id="RHEA-COMP:20101"/>
        <dbReference type="ChEBI" id="CHEBI:15377"/>
        <dbReference type="ChEBI" id="CHEBI:43474"/>
        <dbReference type="ChEBI" id="CHEBI:46858"/>
        <dbReference type="ChEBI" id="CHEBI:61978"/>
        <dbReference type="EC" id="3.1.3.48"/>
    </reaction>
</comment>
<proteinExistence type="inferred from homology"/>
<dbReference type="InterPro" id="IPR016195">
    <property type="entry name" value="Pol/histidinol_Pase-like"/>
</dbReference>
<evidence type="ECO:0000256" key="3">
    <source>
        <dbReference type="ARBA" id="ARBA00022801"/>
    </source>
</evidence>
<dbReference type="InterPro" id="IPR016667">
    <property type="entry name" value="Caps_polysacc_synth_CpsB/CapC"/>
</dbReference>
<name>A0ABT3CYH4_9BACT</name>
<dbReference type="Proteomes" id="UP001300692">
    <property type="component" value="Unassembled WGS sequence"/>
</dbReference>
<evidence type="ECO:0000256" key="1">
    <source>
        <dbReference type="ARBA" id="ARBA00005750"/>
    </source>
</evidence>
<accession>A0ABT3CYH4</accession>
<dbReference type="PANTHER" id="PTHR39181">
    <property type="entry name" value="TYROSINE-PROTEIN PHOSPHATASE YWQE"/>
    <property type="match status" value="1"/>
</dbReference>
<protein>
    <recommendedName>
        <fullName evidence="2">protein-tyrosine-phosphatase</fullName>
        <ecNumber evidence="2">3.1.3.48</ecNumber>
    </recommendedName>
</protein>
<organism evidence="5 6">
    <name type="scientific">Reichenbachiella ulvae</name>
    <dbReference type="NCBI Taxonomy" id="2980104"/>
    <lineage>
        <taxon>Bacteria</taxon>
        <taxon>Pseudomonadati</taxon>
        <taxon>Bacteroidota</taxon>
        <taxon>Cytophagia</taxon>
        <taxon>Cytophagales</taxon>
        <taxon>Reichenbachiellaceae</taxon>
        <taxon>Reichenbachiella</taxon>
    </lineage>
</organism>
<evidence type="ECO:0000313" key="6">
    <source>
        <dbReference type="Proteomes" id="UP001300692"/>
    </source>
</evidence>
<dbReference type="EC" id="3.1.3.48" evidence="2"/>
<keyword evidence="6" id="KW-1185">Reference proteome</keyword>
<dbReference type="Pfam" id="PF19567">
    <property type="entry name" value="CpsB_CapC"/>
    <property type="match status" value="1"/>
</dbReference>
<dbReference type="Gene3D" id="3.20.20.140">
    <property type="entry name" value="Metal-dependent hydrolases"/>
    <property type="match status" value="1"/>
</dbReference>
<comment type="similarity">
    <text evidence="1">Belongs to the metallo-dependent hydrolases superfamily. CpsB/CapC family.</text>
</comment>
<gene>
    <name evidence="5" type="ORF">N7U62_18185</name>
</gene>
<dbReference type="RefSeq" id="WP_264139505.1">
    <property type="nucleotide sequence ID" value="NZ_JAOYOD010000001.1"/>
</dbReference>
<comment type="caution">
    <text evidence="5">The sequence shown here is derived from an EMBL/GenBank/DDBJ whole genome shotgun (WGS) entry which is preliminary data.</text>
</comment>
<sequence length="239" mass="27406">MFGLIHRQKNLPYTTDVHSHLIPGIDDGVKSWEESLSILAELKELGIKKAITTPHIISDYYPNSPELIREKVEVLNAKIKEQNMDLSVEAGAEYFVDDWFVKQVESGAELLSFGGKYILVETGFINKPMYLEEVFFKLKARGLEPILAHPERYDYVQEDIRILERFRDMGVRLQVNASSFTGHYSPLAKKTAEAMVKKGWVDMIGSDVHHMRHVELLKKASKTKYFKKLGQLPLLNQTL</sequence>
<dbReference type="PANTHER" id="PTHR39181:SF1">
    <property type="entry name" value="TYROSINE-PROTEIN PHOSPHATASE YWQE"/>
    <property type="match status" value="1"/>
</dbReference>
<keyword evidence="3" id="KW-0378">Hydrolase</keyword>
<dbReference type="EMBL" id="JAOYOD010000001">
    <property type="protein sequence ID" value="MCV9388621.1"/>
    <property type="molecule type" value="Genomic_DNA"/>
</dbReference>